<keyword evidence="4 7" id="KW-0812">Transmembrane</keyword>
<organism evidence="8 9">
    <name type="scientific">Aeromonas simiae</name>
    <dbReference type="NCBI Taxonomy" id="218936"/>
    <lineage>
        <taxon>Bacteria</taxon>
        <taxon>Pseudomonadati</taxon>
        <taxon>Pseudomonadota</taxon>
        <taxon>Gammaproteobacteria</taxon>
        <taxon>Aeromonadales</taxon>
        <taxon>Aeromonadaceae</taxon>
        <taxon>Aeromonas</taxon>
    </lineage>
</organism>
<evidence type="ECO:0000313" key="8">
    <source>
        <dbReference type="EMBL" id="QFI53534.1"/>
    </source>
</evidence>
<evidence type="ECO:0000256" key="6">
    <source>
        <dbReference type="ARBA" id="ARBA00023136"/>
    </source>
</evidence>
<evidence type="ECO:0000256" key="2">
    <source>
        <dbReference type="ARBA" id="ARBA00005362"/>
    </source>
</evidence>
<dbReference type="Proteomes" id="UP000594034">
    <property type="component" value="Chromosome"/>
</dbReference>
<name>A0A5J6WTE0_9GAMM</name>
<dbReference type="AlphaFoldDB" id="A0A5J6WTE0"/>
<dbReference type="KEGG" id="asim:FE240_01705"/>
<gene>
    <name evidence="8" type="ORF">FE240_01705</name>
</gene>
<evidence type="ECO:0000313" key="9">
    <source>
        <dbReference type="Proteomes" id="UP000594034"/>
    </source>
</evidence>
<reference evidence="8 9" key="1">
    <citation type="submission" date="2019-05" db="EMBL/GenBank/DDBJ databases">
        <title>OXA-830, a novel chromosomally encoded expanded-spectrum class D beta-lactamase in Aeromonas simiae.</title>
        <authorList>
            <person name="Zhou W."/>
            <person name="Chen Q."/>
        </authorList>
    </citation>
    <scope>NUCLEOTIDE SEQUENCE [LARGE SCALE GENOMIC DNA]</scope>
    <source>
        <strain evidence="8 9">A6</strain>
    </source>
</reference>
<dbReference type="EMBL" id="CP040449">
    <property type="protein sequence ID" value="QFI53534.1"/>
    <property type="molecule type" value="Genomic_DNA"/>
</dbReference>
<keyword evidence="9" id="KW-1185">Reference proteome</keyword>
<evidence type="ECO:0000256" key="7">
    <source>
        <dbReference type="SAM" id="Phobius"/>
    </source>
</evidence>
<feature type="transmembrane region" description="Helical" evidence="7">
    <location>
        <begin position="164"/>
        <end position="182"/>
    </location>
</feature>
<keyword evidence="6 7" id="KW-0472">Membrane</keyword>
<evidence type="ECO:0008006" key="10">
    <source>
        <dbReference type="Google" id="ProtNLM"/>
    </source>
</evidence>
<evidence type="ECO:0000256" key="3">
    <source>
        <dbReference type="ARBA" id="ARBA00022475"/>
    </source>
</evidence>
<keyword evidence="5 7" id="KW-1133">Transmembrane helix</keyword>
<dbReference type="GO" id="GO:0005886">
    <property type="term" value="C:plasma membrane"/>
    <property type="evidence" value="ECO:0007669"/>
    <property type="project" value="UniProtKB-SubCell"/>
</dbReference>
<dbReference type="InterPro" id="IPR019305">
    <property type="entry name" value="Uncharacterised_Smp"/>
</dbReference>
<protein>
    <recommendedName>
        <fullName evidence="10">SMP protein</fullName>
    </recommendedName>
</protein>
<evidence type="ECO:0000256" key="5">
    <source>
        <dbReference type="ARBA" id="ARBA00022989"/>
    </source>
</evidence>
<evidence type="ECO:0000256" key="4">
    <source>
        <dbReference type="ARBA" id="ARBA00022692"/>
    </source>
</evidence>
<accession>A0A5J6WTE0</accession>
<comment type="similarity">
    <text evidence="2">Belongs to the Smp family.</text>
</comment>
<comment type="subcellular location">
    <subcellularLocation>
        <location evidence="1">Cell membrane</location>
    </subcellularLocation>
</comment>
<evidence type="ECO:0000256" key="1">
    <source>
        <dbReference type="ARBA" id="ARBA00004236"/>
    </source>
</evidence>
<proteinExistence type="inferred from homology"/>
<sequence>MRYLPLKRALSLAAGALLCAWVLVMLLRLQSESQQAMHVQAREQAQALVSYAARNMSRWLQEKNKSELALLADNLAKDPLITDVTLYDQRGVPIAQSGNALPLESLLPIGSENATKPKQGEGRQPFIEEINLEGKTLGYLRITLEEQQLLEPLQTKLRSDLERLRLMLLVMLLAGLFISFGVRRNYVRVRKHRKKETAPTPKEEA</sequence>
<keyword evidence="3" id="KW-1003">Cell membrane</keyword>
<dbReference type="Pfam" id="PF10144">
    <property type="entry name" value="SMP_2"/>
    <property type="match status" value="1"/>
</dbReference>
<dbReference type="RefSeq" id="WP_193003131.1">
    <property type="nucleotide sequence ID" value="NZ_CP040449.1"/>
</dbReference>